<dbReference type="InterPro" id="IPR006130">
    <property type="entry name" value="Asp/Orn_carbamoylTrfase"/>
</dbReference>
<comment type="caution">
    <text evidence="12">The sequence shown here is derived from an EMBL/GenBank/DDBJ whole genome shotgun (WGS) entry which is preliminary data.</text>
</comment>
<dbReference type="GO" id="GO:0042450">
    <property type="term" value="P:L-arginine biosynthetic process via ornithine"/>
    <property type="evidence" value="ECO:0007669"/>
    <property type="project" value="TreeGrafter"/>
</dbReference>
<dbReference type="InterPro" id="IPR000791">
    <property type="entry name" value="Gpr1/Fun34/SatP-like"/>
</dbReference>
<evidence type="ECO:0000256" key="8">
    <source>
        <dbReference type="ARBA" id="ARBA00023136"/>
    </source>
</evidence>
<evidence type="ECO:0000259" key="10">
    <source>
        <dbReference type="Pfam" id="PF00185"/>
    </source>
</evidence>
<dbReference type="FunFam" id="3.40.50.1370:FF:000008">
    <property type="entry name" value="Ornithine carbamoyltransferase"/>
    <property type="match status" value="1"/>
</dbReference>
<dbReference type="NCBIfam" id="TIGR00658">
    <property type="entry name" value="orni_carb_tr"/>
    <property type="match status" value="1"/>
</dbReference>
<evidence type="ECO:0000256" key="5">
    <source>
        <dbReference type="ARBA" id="ARBA00022679"/>
    </source>
</evidence>
<evidence type="ECO:0000256" key="9">
    <source>
        <dbReference type="SAM" id="Phobius"/>
    </source>
</evidence>
<dbReference type="PRINTS" id="PR00102">
    <property type="entry name" value="OTCASE"/>
</dbReference>
<feature type="transmembrane region" description="Helical" evidence="9">
    <location>
        <begin position="445"/>
        <end position="465"/>
    </location>
</feature>
<comment type="similarity">
    <text evidence="3">Belongs to the aspartate/ornithine carbamoyltransferase superfamily. OTCase family.</text>
</comment>
<dbReference type="InterPro" id="IPR006132">
    <property type="entry name" value="Asp/Orn_carbamoyltranf_P-bd"/>
</dbReference>
<dbReference type="Gene3D" id="3.40.50.1370">
    <property type="entry name" value="Aspartate/ornithine carbamoyltransferase"/>
    <property type="match status" value="2"/>
</dbReference>
<dbReference type="InterPro" id="IPR006131">
    <property type="entry name" value="Asp_carbamoyltransf_Asp/Orn-bd"/>
</dbReference>
<reference evidence="12" key="1">
    <citation type="submission" date="2022-10" db="EMBL/GenBank/DDBJ databases">
        <title>Novel sulphate-reducing endosymbionts in the free-living metamonad Anaeramoeba.</title>
        <authorList>
            <person name="Jerlstrom-Hultqvist J."/>
            <person name="Cepicka I."/>
            <person name="Gallot-Lavallee L."/>
            <person name="Salas-Leiva D."/>
            <person name="Curtis B.A."/>
            <person name="Zahonova K."/>
            <person name="Pipaliya S."/>
            <person name="Dacks J."/>
            <person name="Roger A.J."/>
        </authorList>
    </citation>
    <scope>NUCLEOTIDE SEQUENCE</scope>
    <source>
        <strain evidence="12">BMAN</strain>
    </source>
</reference>
<gene>
    <name evidence="12" type="ORF">M0811_01462</name>
</gene>
<dbReference type="EC" id="2.1.3.3" evidence="4"/>
<evidence type="ECO:0000256" key="2">
    <source>
        <dbReference type="ARBA" id="ARBA00005587"/>
    </source>
</evidence>
<dbReference type="GO" id="GO:0004585">
    <property type="term" value="F:ornithine carbamoyltransferase activity"/>
    <property type="evidence" value="ECO:0007669"/>
    <property type="project" value="UniProtKB-EC"/>
</dbReference>
<comment type="similarity">
    <text evidence="2">Belongs to the acetate uptake transporter (AceTr) (TC 2.A.96) family.</text>
</comment>
<dbReference type="GO" id="GO:0016020">
    <property type="term" value="C:membrane"/>
    <property type="evidence" value="ECO:0007669"/>
    <property type="project" value="UniProtKB-SubCell"/>
</dbReference>
<dbReference type="InterPro" id="IPR036901">
    <property type="entry name" value="Asp/Orn_carbamoylTrfase_sf"/>
</dbReference>
<feature type="transmembrane region" description="Helical" evidence="9">
    <location>
        <begin position="472"/>
        <end position="492"/>
    </location>
</feature>
<dbReference type="InterPro" id="IPR002292">
    <property type="entry name" value="Orn/put_carbamltrans"/>
</dbReference>
<feature type="transmembrane region" description="Helical" evidence="9">
    <location>
        <begin position="357"/>
        <end position="376"/>
    </location>
</feature>
<feature type="domain" description="Aspartate/ornithine carbamoyltransferase Asp/Orn-binding" evidence="10">
    <location>
        <begin position="149"/>
        <end position="308"/>
    </location>
</feature>
<dbReference type="OrthoDB" id="10252326at2759"/>
<feature type="transmembrane region" description="Helical" evidence="9">
    <location>
        <begin position="382"/>
        <end position="403"/>
    </location>
</feature>
<dbReference type="PRINTS" id="PR00100">
    <property type="entry name" value="AOTCASE"/>
</dbReference>
<keyword evidence="7 9" id="KW-1133">Transmembrane helix</keyword>
<keyword evidence="8 9" id="KW-0472">Membrane</keyword>
<keyword evidence="5" id="KW-0808">Transferase</keyword>
<dbReference type="Proteomes" id="UP001149090">
    <property type="component" value="Unassembled WGS sequence"/>
</dbReference>
<dbReference type="PANTHER" id="PTHR45753:SF3">
    <property type="entry name" value="ORNITHINE TRANSCARBAMYLASE, MITOCHONDRIAL"/>
    <property type="match status" value="1"/>
</dbReference>
<evidence type="ECO:0000256" key="4">
    <source>
        <dbReference type="ARBA" id="ARBA00013007"/>
    </source>
</evidence>
<evidence type="ECO:0000256" key="6">
    <source>
        <dbReference type="ARBA" id="ARBA00022692"/>
    </source>
</evidence>
<dbReference type="GO" id="GO:0016597">
    <property type="term" value="F:amino acid binding"/>
    <property type="evidence" value="ECO:0007669"/>
    <property type="project" value="InterPro"/>
</dbReference>
<dbReference type="GO" id="GO:0019240">
    <property type="term" value="P:citrulline biosynthetic process"/>
    <property type="evidence" value="ECO:0007669"/>
    <property type="project" value="TreeGrafter"/>
</dbReference>
<evidence type="ECO:0000256" key="1">
    <source>
        <dbReference type="ARBA" id="ARBA00004141"/>
    </source>
</evidence>
<sequence length="554" mass="62471">MEPVRHITKITDLKSEEFLKIIDLALEVKKNPKQFANALEKKTLLMLFEKPSLRTRVSFETGMTQMGGHAIFYSITDSPLGEKESYHDTAMVLSRMVDCIMARVKQRVAIQELSRYSTIPIINGLDDFAHPCQMLADFLTIKEKFGKFEGLKLAYVGDCANNVTYDLMRTAALLGIEINVGGPEGEKYAMEEQVIKECEEICSKTGGKVTVMHDAKAAVEGVDIVYNDSWLSYHIPKSEAEERLKVFQSFQVNDELMKHAKPTAFFMNPLPAQREKEVTTSVIDGPQSIVFDEAENRLHAQKALLIWLLVSEAWVDIDDGYEFKENEKKDLRTTYVMPSQVDVGITSKPLVFADAGGYGYLGLAAGLLILAVFRIKPASDKYLFAAVSTLFMPGSLMLIAGLFELARKRTFQGTFFLLYGVFWAGLAQMWYALDQDVEKEREEQIKHIANGAIGYIFVTIVFFLVSLQESKVLAFMLFFLLITLITFTIETYKDTGKVATAIFAIITSGFAFYASMATLFNVPFGIEIIRVGAPFLDWRVVYQNKVSKKFKRDK</sequence>
<feature type="domain" description="Aspartate/ornithine carbamoyltransferase carbamoyl-P binding" evidence="11">
    <location>
        <begin position="5"/>
        <end position="143"/>
    </location>
</feature>
<evidence type="ECO:0000256" key="3">
    <source>
        <dbReference type="ARBA" id="ARBA00007805"/>
    </source>
</evidence>
<dbReference type="Pfam" id="PF01184">
    <property type="entry name" value="Gpr1_Fun34_YaaH"/>
    <property type="match status" value="1"/>
</dbReference>
<evidence type="ECO:0000256" key="7">
    <source>
        <dbReference type="ARBA" id="ARBA00022989"/>
    </source>
</evidence>
<keyword evidence="6 9" id="KW-0812">Transmembrane</keyword>
<dbReference type="NCBIfam" id="NF001986">
    <property type="entry name" value="PRK00779.1"/>
    <property type="match status" value="1"/>
</dbReference>
<feature type="transmembrane region" description="Helical" evidence="9">
    <location>
        <begin position="415"/>
        <end position="433"/>
    </location>
</feature>
<dbReference type="SUPFAM" id="SSF53671">
    <property type="entry name" value="Aspartate/ornithine carbamoyltransferase"/>
    <property type="match status" value="1"/>
</dbReference>
<dbReference type="Pfam" id="PF00185">
    <property type="entry name" value="OTCace"/>
    <property type="match status" value="1"/>
</dbReference>
<comment type="subcellular location">
    <subcellularLocation>
        <location evidence="1">Membrane</location>
        <topology evidence="1">Multi-pass membrane protein</topology>
    </subcellularLocation>
</comment>
<dbReference type="EMBL" id="JAPDFW010000081">
    <property type="protein sequence ID" value="KAJ5072447.1"/>
    <property type="molecule type" value="Genomic_DNA"/>
</dbReference>
<feature type="transmembrane region" description="Helical" evidence="9">
    <location>
        <begin position="498"/>
        <end position="520"/>
    </location>
</feature>
<dbReference type="AlphaFoldDB" id="A0A9Q0R9U1"/>
<dbReference type="Pfam" id="PF02729">
    <property type="entry name" value="OTCace_N"/>
    <property type="match status" value="1"/>
</dbReference>
<name>A0A9Q0R9U1_ANAIG</name>
<evidence type="ECO:0000259" key="11">
    <source>
        <dbReference type="Pfam" id="PF02729"/>
    </source>
</evidence>
<keyword evidence="13" id="KW-1185">Reference proteome</keyword>
<accession>A0A9Q0R9U1</accession>
<evidence type="ECO:0000313" key="13">
    <source>
        <dbReference type="Proteomes" id="UP001149090"/>
    </source>
</evidence>
<protein>
    <recommendedName>
        <fullName evidence="4">ornithine carbamoyltransferase</fullName>
        <ecNumber evidence="4">2.1.3.3</ecNumber>
    </recommendedName>
</protein>
<evidence type="ECO:0000313" key="12">
    <source>
        <dbReference type="EMBL" id="KAJ5072447.1"/>
    </source>
</evidence>
<proteinExistence type="inferred from homology"/>
<dbReference type="PANTHER" id="PTHR45753">
    <property type="entry name" value="ORNITHINE CARBAMOYLTRANSFERASE, MITOCHONDRIAL"/>
    <property type="match status" value="1"/>
</dbReference>
<organism evidence="12 13">
    <name type="scientific">Anaeramoeba ignava</name>
    <name type="common">Anaerobic marine amoeba</name>
    <dbReference type="NCBI Taxonomy" id="1746090"/>
    <lineage>
        <taxon>Eukaryota</taxon>
        <taxon>Metamonada</taxon>
        <taxon>Anaeramoebidae</taxon>
        <taxon>Anaeramoeba</taxon>
    </lineage>
</organism>